<dbReference type="AlphaFoldDB" id="A0A3M6UGM7"/>
<dbReference type="InterPro" id="IPR036568">
    <property type="entry name" value="GGCT-like_sf"/>
</dbReference>
<evidence type="ECO:0000256" key="2">
    <source>
        <dbReference type="ARBA" id="ARBA00023239"/>
    </source>
</evidence>
<feature type="binding site" evidence="4">
    <location>
        <begin position="7"/>
        <end position="12"/>
    </location>
    <ligand>
        <name>substrate</name>
    </ligand>
</feature>
<dbReference type="CDD" id="cd06661">
    <property type="entry name" value="GGCT_like"/>
    <property type="match status" value="2"/>
</dbReference>
<evidence type="ECO:0000313" key="6">
    <source>
        <dbReference type="EMBL" id="RMX52815.1"/>
    </source>
</evidence>
<dbReference type="Pfam" id="PF13772">
    <property type="entry name" value="AIG2_2"/>
    <property type="match status" value="1"/>
</dbReference>
<dbReference type="Pfam" id="PF06094">
    <property type="entry name" value="GGACT"/>
    <property type="match status" value="1"/>
</dbReference>
<sequence>MEGKVMYFAHGSNLSPRLMVERGAEFYSREGAVLPGFRLEFNFSWKDDGYGNTTIVQDEDSVVYGALYSCDEQGIANMDEAEGEKLRRINVHVKKESGEMILATTYQGKEEFTKTGLRPSETYLNEMLEGEDILPEGYADYLKTLKKEVTQIKQVKTSLTRKVLTSKLYANLMDEKEIYFGFASSLSERKMAERGAKFLSRESAVLRGFRLEFSTNWKDDGYGYANIVPEEGSVVHGALYVCERGSMSSMDREHVIEGNHFRRATVTVEKKNGELVKATTYIANDEFVQQGLSPSEVYLNEILEGEDIIPKEYAEFIRSFFQSK</sequence>
<dbReference type="Gene3D" id="3.10.490.10">
    <property type="entry name" value="Gamma-glutamyl cyclotransferase-like"/>
    <property type="match status" value="2"/>
</dbReference>
<dbReference type="InterPro" id="IPR013024">
    <property type="entry name" value="GGCT-like"/>
</dbReference>
<reference evidence="6 7" key="1">
    <citation type="journal article" date="2018" name="Sci. Rep.">
        <title>Comparative analysis of the Pocillopora damicornis genome highlights role of immune system in coral evolution.</title>
        <authorList>
            <person name="Cunning R."/>
            <person name="Bay R.A."/>
            <person name="Gillette P."/>
            <person name="Baker A.C."/>
            <person name="Traylor-Knowles N."/>
        </authorList>
    </citation>
    <scope>NUCLEOTIDE SEQUENCE [LARGE SCALE GENOMIC DNA]</scope>
    <source>
        <strain evidence="6">RSMAS</strain>
        <tissue evidence="6">Whole animal</tissue>
    </source>
</reference>
<dbReference type="InterPro" id="IPR009288">
    <property type="entry name" value="AIG2-like_dom"/>
</dbReference>
<dbReference type="InterPro" id="IPR017939">
    <property type="entry name" value="G-Glutamylcylcotransferase"/>
</dbReference>
<evidence type="ECO:0000313" key="7">
    <source>
        <dbReference type="Proteomes" id="UP000275408"/>
    </source>
</evidence>
<evidence type="ECO:0000256" key="1">
    <source>
        <dbReference type="ARBA" id="ARBA00012346"/>
    </source>
</evidence>
<feature type="binding site" evidence="4">
    <location>
        <position position="123"/>
    </location>
    <ligand>
        <name>substrate</name>
    </ligand>
</feature>
<evidence type="ECO:0000259" key="5">
    <source>
        <dbReference type="Pfam" id="PF06094"/>
    </source>
</evidence>
<feature type="domain" description="Gamma-glutamylcyclotransferase AIG2-like" evidence="5">
    <location>
        <begin position="195"/>
        <end position="289"/>
    </location>
</feature>
<dbReference type="Proteomes" id="UP000275408">
    <property type="component" value="Unassembled WGS sequence"/>
</dbReference>
<comment type="caution">
    <text evidence="6">The sequence shown here is derived from an EMBL/GenBank/DDBJ whole genome shotgun (WGS) entry which is preliminary data.</text>
</comment>
<accession>A0A3M6UGM7</accession>
<feature type="active site" description="Proton acceptor" evidence="3">
    <location>
        <position position="82"/>
    </location>
</feature>
<dbReference type="STRING" id="46731.A0A3M6UGM7"/>
<evidence type="ECO:0000256" key="4">
    <source>
        <dbReference type="PIRSR" id="PIRSR617939-2"/>
    </source>
</evidence>
<organism evidence="6 7">
    <name type="scientific">Pocillopora damicornis</name>
    <name type="common">Cauliflower coral</name>
    <name type="synonym">Millepora damicornis</name>
    <dbReference type="NCBI Taxonomy" id="46731"/>
    <lineage>
        <taxon>Eukaryota</taxon>
        <taxon>Metazoa</taxon>
        <taxon>Cnidaria</taxon>
        <taxon>Anthozoa</taxon>
        <taxon>Hexacorallia</taxon>
        <taxon>Scleractinia</taxon>
        <taxon>Astrocoeniina</taxon>
        <taxon>Pocilloporidae</taxon>
        <taxon>Pocillopora</taxon>
    </lineage>
</organism>
<evidence type="ECO:0000256" key="3">
    <source>
        <dbReference type="PIRSR" id="PIRSR617939-1"/>
    </source>
</evidence>
<dbReference type="SUPFAM" id="SSF110857">
    <property type="entry name" value="Gamma-glutamyl cyclotransferase-like"/>
    <property type="match status" value="2"/>
</dbReference>
<dbReference type="GO" id="GO:0003839">
    <property type="term" value="F:gamma-glutamylcyclotransferase activity"/>
    <property type="evidence" value="ECO:0007669"/>
    <property type="project" value="UniProtKB-EC"/>
</dbReference>
<dbReference type="EC" id="4.3.2.9" evidence="1"/>
<keyword evidence="2" id="KW-0456">Lyase</keyword>
<dbReference type="OrthoDB" id="2924818at2759"/>
<name>A0A3M6UGM7_POCDA</name>
<dbReference type="EMBL" id="RCHS01001569">
    <property type="protein sequence ID" value="RMX52815.1"/>
    <property type="molecule type" value="Genomic_DNA"/>
</dbReference>
<keyword evidence="7" id="KW-1185">Reference proteome</keyword>
<dbReference type="PANTHER" id="PTHR12935">
    <property type="entry name" value="GAMMA-GLUTAMYLCYCLOTRANSFERASE"/>
    <property type="match status" value="1"/>
</dbReference>
<gene>
    <name evidence="6" type="ORF">pdam_00012213</name>
</gene>
<proteinExistence type="predicted"/>
<dbReference type="PANTHER" id="PTHR12935:SF0">
    <property type="entry name" value="GAMMA-GLUTAMYLCYCLOTRANSFERASE"/>
    <property type="match status" value="1"/>
</dbReference>
<protein>
    <recommendedName>
        <fullName evidence="1">gamma-glutamylcyclotransferase</fullName>
        <ecNumber evidence="1">4.3.2.9</ecNumber>
    </recommendedName>
</protein>